<evidence type="ECO:0000313" key="8">
    <source>
        <dbReference type="EMBL" id="KAK2593326.1"/>
    </source>
</evidence>
<dbReference type="GO" id="GO:0003677">
    <property type="term" value="F:DNA binding"/>
    <property type="evidence" value="ECO:0007669"/>
    <property type="project" value="InterPro"/>
</dbReference>
<dbReference type="Pfam" id="PF04082">
    <property type="entry name" value="Fungal_trans"/>
    <property type="match status" value="1"/>
</dbReference>
<comment type="caution">
    <text evidence="8">The sequence shown here is derived from an EMBL/GenBank/DDBJ whole genome shotgun (WGS) entry which is preliminary data.</text>
</comment>
<reference evidence="8" key="1">
    <citation type="submission" date="2023-06" db="EMBL/GenBank/DDBJ databases">
        <title>Conoideocrella luteorostrata (Hypocreales: Clavicipitaceae), a potential biocontrol fungus for elongate hemlock scale in United States Christmas tree production areas.</title>
        <authorList>
            <person name="Barrett H."/>
            <person name="Lovett B."/>
            <person name="Macias A.M."/>
            <person name="Stajich J.E."/>
            <person name="Kasson M.T."/>
        </authorList>
    </citation>
    <scope>NUCLEOTIDE SEQUENCE</scope>
    <source>
        <strain evidence="8">ARSEF 14590</strain>
    </source>
</reference>
<dbReference type="Proteomes" id="UP001251528">
    <property type="component" value="Unassembled WGS sequence"/>
</dbReference>
<dbReference type="PANTHER" id="PTHR47338:SF20">
    <property type="entry name" value="ZN(II)2CYS6 TRANSCRIPTION FACTOR (EUROFUNG)"/>
    <property type="match status" value="1"/>
</dbReference>
<organism evidence="8 9">
    <name type="scientific">Conoideocrella luteorostrata</name>
    <dbReference type="NCBI Taxonomy" id="1105319"/>
    <lineage>
        <taxon>Eukaryota</taxon>
        <taxon>Fungi</taxon>
        <taxon>Dikarya</taxon>
        <taxon>Ascomycota</taxon>
        <taxon>Pezizomycotina</taxon>
        <taxon>Sordariomycetes</taxon>
        <taxon>Hypocreomycetidae</taxon>
        <taxon>Hypocreales</taxon>
        <taxon>Clavicipitaceae</taxon>
        <taxon>Conoideocrella</taxon>
    </lineage>
</organism>
<comment type="subcellular location">
    <subcellularLocation>
        <location evidence="1">Nucleus</location>
    </subcellularLocation>
</comment>
<keyword evidence="4" id="KW-0804">Transcription</keyword>
<evidence type="ECO:0000256" key="2">
    <source>
        <dbReference type="ARBA" id="ARBA00022723"/>
    </source>
</evidence>
<dbReference type="InterPro" id="IPR007219">
    <property type="entry name" value="XnlR_reg_dom"/>
</dbReference>
<dbReference type="GO" id="GO:0005634">
    <property type="term" value="C:nucleus"/>
    <property type="evidence" value="ECO:0007669"/>
    <property type="project" value="UniProtKB-SubCell"/>
</dbReference>
<dbReference type="GO" id="GO:0006351">
    <property type="term" value="P:DNA-templated transcription"/>
    <property type="evidence" value="ECO:0007669"/>
    <property type="project" value="InterPro"/>
</dbReference>
<dbReference type="GO" id="GO:0008270">
    <property type="term" value="F:zinc ion binding"/>
    <property type="evidence" value="ECO:0007669"/>
    <property type="project" value="InterPro"/>
</dbReference>
<protein>
    <recommendedName>
        <fullName evidence="7">Xylanolytic transcriptional activator regulatory domain-containing protein</fullName>
    </recommendedName>
</protein>
<dbReference type="EMBL" id="JASWJB010000217">
    <property type="protein sequence ID" value="KAK2593326.1"/>
    <property type="molecule type" value="Genomic_DNA"/>
</dbReference>
<evidence type="ECO:0000259" key="7">
    <source>
        <dbReference type="Pfam" id="PF04082"/>
    </source>
</evidence>
<evidence type="ECO:0000256" key="3">
    <source>
        <dbReference type="ARBA" id="ARBA00023015"/>
    </source>
</evidence>
<feature type="region of interest" description="Disordered" evidence="6">
    <location>
        <begin position="1"/>
        <end position="33"/>
    </location>
</feature>
<accession>A0AAJ0CHV6</accession>
<dbReference type="PANTHER" id="PTHR47338">
    <property type="entry name" value="ZN(II)2CYS6 TRANSCRIPTION FACTOR (EUROFUNG)-RELATED"/>
    <property type="match status" value="1"/>
</dbReference>
<dbReference type="GO" id="GO:0000981">
    <property type="term" value="F:DNA-binding transcription factor activity, RNA polymerase II-specific"/>
    <property type="evidence" value="ECO:0007669"/>
    <property type="project" value="InterPro"/>
</dbReference>
<dbReference type="InterPro" id="IPR050815">
    <property type="entry name" value="TF_fung"/>
</dbReference>
<keyword evidence="9" id="KW-1185">Reference proteome</keyword>
<dbReference type="CDD" id="cd12148">
    <property type="entry name" value="fungal_TF_MHR"/>
    <property type="match status" value="1"/>
</dbReference>
<evidence type="ECO:0000256" key="4">
    <source>
        <dbReference type="ARBA" id="ARBA00023163"/>
    </source>
</evidence>
<gene>
    <name evidence="8" type="ORF">QQS21_008969</name>
</gene>
<keyword evidence="2" id="KW-0479">Metal-binding</keyword>
<name>A0AAJ0CHV6_9HYPO</name>
<evidence type="ECO:0000256" key="5">
    <source>
        <dbReference type="ARBA" id="ARBA00023242"/>
    </source>
</evidence>
<feature type="domain" description="Xylanolytic transcriptional activator regulatory" evidence="7">
    <location>
        <begin position="128"/>
        <end position="282"/>
    </location>
</feature>
<keyword evidence="3" id="KW-0805">Transcription regulation</keyword>
<sequence>MSDTHDEATTTSRAPTHHQRTSSVASPIRVGQAGQTTPTTLTAAFAATSAIRFLAPDLFSELRLQIPRLEWDVPADIALHLGGRQQIHDVTVAFLRLTRPWMPVVSGKRHLAAVLNPLLAPLQRPRALLTLCMKLCCLSVDDRIRNEGRHPLYLLVKQIYAEVERVEEPCLEVMQAALFIAVFEMGDAIYPAAHLTVGALIRYGIAMGMDKINLDRMGAGAAAGATAGASWLDIEEMRRVWWGALILDRLLNVSHPSWSLASADPVFEDFLPVDDESFHNATSTPEDATRISEAFGFKLGSYAPLSPSSDAVQLCRTLEALVRANEFEVTTRKLAFCSQSTISYIGVLLLQEHHWEETSLDFTPGAKRNAFTETHSALETLDRISMRMRGAGHGGQRDLESGHCTPFFVDLVYRALSALMVIGRGQDATDMQDKKESLKWLLSHTRKRWPLVGVYEKILAVKEAMAVAEAASG</sequence>
<evidence type="ECO:0000256" key="6">
    <source>
        <dbReference type="SAM" id="MobiDB-lite"/>
    </source>
</evidence>
<keyword evidence="5" id="KW-0539">Nucleus</keyword>
<proteinExistence type="predicted"/>
<evidence type="ECO:0000313" key="9">
    <source>
        <dbReference type="Proteomes" id="UP001251528"/>
    </source>
</evidence>
<dbReference type="AlphaFoldDB" id="A0AAJ0CHV6"/>
<evidence type="ECO:0000256" key="1">
    <source>
        <dbReference type="ARBA" id="ARBA00004123"/>
    </source>
</evidence>